<evidence type="ECO:0000259" key="1">
    <source>
        <dbReference type="Pfam" id="PF02627"/>
    </source>
</evidence>
<accession>A0A8I1YAH7</accession>
<dbReference type="InterPro" id="IPR029032">
    <property type="entry name" value="AhpD-like"/>
</dbReference>
<dbReference type="InterPro" id="IPR003779">
    <property type="entry name" value="CMD-like"/>
</dbReference>
<dbReference type="PANTHER" id="PTHR35446">
    <property type="entry name" value="SI:CH211-175M2.5"/>
    <property type="match status" value="1"/>
</dbReference>
<gene>
    <name evidence="2" type="ORF">JOH49_006091</name>
</gene>
<dbReference type="NCBIfam" id="TIGR00778">
    <property type="entry name" value="ahpD_dom"/>
    <property type="match status" value="1"/>
</dbReference>
<feature type="domain" description="Carboxymuconolactone decarboxylase-like" evidence="1">
    <location>
        <begin position="75"/>
        <end position="152"/>
    </location>
</feature>
<dbReference type="Pfam" id="PF02627">
    <property type="entry name" value="CMD"/>
    <property type="match status" value="1"/>
</dbReference>
<dbReference type="RefSeq" id="WP_311989095.1">
    <property type="nucleotide sequence ID" value="NZ_JAFICZ010000001.1"/>
</dbReference>
<name>A0A8I1YAH7_BRAEL</name>
<dbReference type="PANTHER" id="PTHR35446:SF3">
    <property type="entry name" value="CMD DOMAIN-CONTAINING PROTEIN"/>
    <property type="match status" value="1"/>
</dbReference>
<proteinExistence type="predicted"/>
<dbReference type="NCBIfam" id="TIGR01926">
    <property type="entry name" value="peroxid_rel"/>
    <property type="match status" value="1"/>
</dbReference>
<organism evidence="2 3">
    <name type="scientific">Bradyrhizobium elkanii</name>
    <dbReference type="NCBI Taxonomy" id="29448"/>
    <lineage>
        <taxon>Bacteria</taxon>
        <taxon>Pseudomonadati</taxon>
        <taxon>Pseudomonadota</taxon>
        <taxon>Alphaproteobacteria</taxon>
        <taxon>Hyphomicrobiales</taxon>
        <taxon>Nitrobacteraceae</taxon>
        <taxon>Bradyrhizobium</taxon>
    </lineage>
</organism>
<keyword evidence="2" id="KW-0560">Oxidoreductase</keyword>
<evidence type="ECO:0000313" key="3">
    <source>
        <dbReference type="Proteomes" id="UP000673383"/>
    </source>
</evidence>
<comment type="caution">
    <text evidence="2">The sequence shown here is derived from an EMBL/GenBank/DDBJ whole genome shotgun (WGS) entry which is preliminary data.</text>
</comment>
<dbReference type="Proteomes" id="UP000673383">
    <property type="component" value="Unassembled WGS sequence"/>
</dbReference>
<keyword evidence="2" id="KW-0575">Peroxidase</keyword>
<dbReference type="InterPro" id="IPR004675">
    <property type="entry name" value="AhpD_core"/>
</dbReference>
<evidence type="ECO:0000313" key="2">
    <source>
        <dbReference type="EMBL" id="MBP1296338.1"/>
    </source>
</evidence>
<dbReference type="GO" id="GO:0051920">
    <property type="term" value="F:peroxiredoxin activity"/>
    <property type="evidence" value="ECO:0007669"/>
    <property type="project" value="InterPro"/>
</dbReference>
<dbReference type="AlphaFoldDB" id="A0A8I1YAH7"/>
<protein>
    <submittedName>
        <fullName evidence="2">Putative peroxidase-related enzyme</fullName>
    </submittedName>
</protein>
<dbReference type="SUPFAM" id="SSF69118">
    <property type="entry name" value="AhpD-like"/>
    <property type="match status" value="1"/>
</dbReference>
<dbReference type="Gene3D" id="1.20.1290.10">
    <property type="entry name" value="AhpD-like"/>
    <property type="match status" value="1"/>
</dbReference>
<reference evidence="2" key="1">
    <citation type="submission" date="2021-02" db="EMBL/GenBank/DDBJ databases">
        <title>Genomic Encyclopedia of Type Strains, Phase IV (KMG-V): Genome sequencing to study the core and pangenomes of soil and plant-associated prokaryotes.</title>
        <authorList>
            <person name="Whitman W."/>
        </authorList>
    </citation>
    <scope>NUCLEOTIDE SEQUENCE</scope>
    <source>
        <strain evidence="2">USDA 406</strain>
    </source>
</reference>
<sequence>MKDTLSKSTDYSLPRNRAFSPHRATVARLQRRTIMARIAIPAVQEAPAKSQPILENYVKVLGLVPNFFALISQSPDALKAIADMHATLGKSLGHKTRERLHIMTAEVNGCSYCLTAHTYLGGKLNGLTKEDMELNREGRSIDPQADAALQFAYKVAKSRGHIDDADFAAVRAAGFTDAQIIDIVAETAFSYITNLFNNTFKTDFDPSFPELHTKKAA</sequence>
<dbReference type="EMBL" id="JAFICZ010000001">
    <property type="protein sequence ID" value="MBP1296338.1"/>
    <property type="molecule type" value="Genomic_DNA"/>
</dbReference>
<dbReference type="InterPro" id="IPR010195">
    <property type="entry name" value="Uncharacterised_peroxidase-rel"/>
</dbReference>